<dbReference type="AlphaFoldDB" id="A0A7W5AMB3"/>
<reference evidence="2 3" key="1">
    <citation type="submission" date="2020-08" db="EMBL/GenBank/DDBJ databases">
        <title>Genomic Encyclopedia of Type Strains, Phase III (KMG-III): the genomes of soil and plant-associated and newly described type strains.</title>
        <authorList>
            <person name="Whitman W."/>
        </authorList>
    </citation>
    <scope>NUCLEOTIDE SEQUENCE [LARGE SCALE GENOMIC DNA]</scope>
    <source>
        <strain evidence="2 3">CECT 3287</strain>
    </source>
</reference>
<gene>
    <name evidence="2" type="ORF">FHR83_006193</name>
</gene>
<accession>A0A7W5AMB3</accession>
<dbReference type="RefSeq" id="WP_203833944.1">
    <property type="nucleotide sequence ID" value="NZ_BMPW01000017.1"/>
</dbReference>
<feature type="region of interest" description="Disordered" evidence="1">
    <location>
        <begin position="52"/>
        <end position="77"/>
    </location>
</feature>
<protein>
    <submittedName>
        <fullName evidence="2">Basic membrane lipoprotein Med (Substrate-binding protein (PBP1-ABC) superfamily)</fullName>
    </submittedName>
</protein>
<evidence type="ECO:0000313" key="2">
    <source>
        <dbReference type="EMBL" id="MBB3098494.1"/>
    </source>
</evidence>
<proteinExistence type="predicted"/>
<dbReference type="Proteomes" id="UP000590749">
    <property type="component" value="Unassembled WGS sequence"/>
</dbReference>
<keyword evidence="3" id="KW-1185">Reference proteome</keyword>
<comment type="caution">
    <text evidence="2">The sequence shown here is derived from an EMBL/GenBank/DDBJ whole genome shotgun (WGS) entry which is preliminary data.</text>
</comment>
<keyword evidence="2" id="KW-0449">Lipoprotein</keyword>
<name>A0A7W5AMB3_9ACTN</name>
<evidence type="ECO:0000256" key="1">
    <source>
        <dbReference type="SAM" id="MobiDB-lite"/>
    </source>
</evidence>
<organism evidence="2 3">
    <name type="scientific">Actinoplanes campanulatus</name>
    <dbReference type="NCBI Taxonomy" id="113559"/>
    <lineage>
        <taxon>Bacteria</taxon>
        <taxon>Bacillati</taxon>
        <taxon>Actinomycetota</taxon>
        <taxon>Actinomycetes</taxon>
        <taxon>Micromonosporales</taxon>
        <taxon>Micromonosporaceae</taxon>
        <taxon>Actinoplanes</taxon>
    </lineage>
</organism>
<dbReference type="EMBL" id="JACHXF010000015">
    <property type="protein sequence ID" value="MBB3098494.1"/>
    <property type="molecule type" value="Genomic_DNA"/>
</dbReference>
<evidence type="ECO:0000313" key="3">
    <source>
        <dbReference type="Proteomes" id="UP000590749"/>
    </source>
</evidence>
<sequence length="77" mass="7707">MYAAVASRLTEPASNGLSTCATWAPPASRSTAASTAARKGLSVIFAPGGATKTTVASPASTVMPGKRCRIRSAQPGQ</sequence>